<keyword evidence="3" id="KW-1185">Reference proteome</keyword>
<dbReference type="KEGG" id="shal:SHALO_2512"/>
<evidence type="ECO:0000256" key="1">
    <source>
        <dbReference type="SAM" id="Phobius"/>
    </source>
</evidence>
<evidence type="ECO:0000313" key="3">
    <source>
        <dbReference type="Proteomes" id="UP000094609"/>
    </source>
</evidence>
<organism evidence="2 3">
    <name type="scientific">Sulfurospirillum halorespirans DSM 13726</name>
    <dbReference type="NCBI Taxonomy" id="1193502"/>
    <lineage>
        <taxon>Bacteria</taxon>
        <taxon>Pseudomonadati</taxon>
        <taxon>Campylobacterota</taxon>
        <taxon>Epsilonproteobacteria</taxon>
        <taxon>Campylobacterales</taxon>
        <taxon>Sulfurospirillaceae</taxon>
        <taxon>Sulfurospirillum</taxon>
    </lineage>
</organism>
<evidence type="ECO:0000313" key="2">
    <source>
        <dbReference type="EMBL" id="AOO66271.1"/>
    </source>
</evidence>
<feature type="transmembrane region" description="Helical" evidence="1">
    <location>
        <begin position="121"/>
        <end position="141"/>
    </location>
</feature>
<reference evidence="3" key="1">
    <citation type="submission" date="2016-08" db="EMBL/GenBank/DDBJ databases">
        <title>Complete genome sequence of the organohalide-respiring Epsilonproteobacterium Sulfurospirillum halorespirans.</title>
        <authorList>
            <person name="Goris T."/>
            <person name="Zimmermann J."/>
            <person name="Schenz B."/>
            <person name="Lemos M."/>
            <person name="Hackermueller J."/>
            <person name="Diekert G."/>
        </authorList>
    </citation>
    <scope>NUCLEOTIDE SEQUENCE [LARGE SCALE GENOMIC DNA]</scope>
    <source>
        <strain>DSM 13726</strain>
        <strain evidence="3">PCE-M2</strain>
    </source>
</reference>
<keyword evidence="1" id="KW-0472">Membrane</keyword>
<gene>
    <name evidence="2" type="ORF">SHALO_2512</name>
</gene>
<dbReference type="PATRIC" id="fig|1193502.14.peg.2544"/>
<proteinExistence type="predicted"/>
<keyword evidence="1" id="KW-1133">Transmembrane helix</keyword>
<dbReference type="RefSeq" id="WP_069478825.1">
    <property type="nucleotide sequence ID" value="NZ_CP017111.1"/>
</dbReference>
<dbReference type="EMBL" id="CP017111">
    <property type="protein sequence ID" value="AOO66271.1"/>
    <property type="molecule type" value="Genomic_DNA"/>
</dbReference>
<accession>A0A1D7TMP7</accession>
<protein>
    <submittedName>
        <fullName evidence="2">Uncharacterized protein</fullName>
    </submittedName>
</protein>
<dbReference type="Proteomes" id="UP000094609">
    <property type="component" value="Chromosome"/>
</dbReference>
<keyword evidence="1" id="KW-0812">Transmembrane</keyword>
<sequence length="150" mass="17106">MGIKLCFIALLATHLWAHKIEGITLLLTPLENDTIAIEGKMKGSGKKLEGNKVALISMIDKRVLLELFLEVGKPLHVKIPQESYWVYLYVGDQDVVEEGPSPQNGFQKVATSQKERAFRTMWFVSLGFFALFLGISAYRVYGYRRRKMPR</sequence>
<name>A0A1D7TMP7_9BACT</name>
<dbReference type="STRING" id="1193502.SHALO_2512"/>
<dbReference type="AlphaFoldDB" id="A0A1D7TMP7"/>